<feature type="region of interest" description="Disordered" evidence="1">
    <location>
        <begin position="1"/>
        <end position="39"/>
    </location>
</feature>
<dbReference type="Proteomes" id="UP000727993">
    <property type="component" value="Unassembled WGS sequence"/>
</dbReference>
<dbReference type="Pfam" id="PF04452">
    <property type="entry name" value="Methyltrans_RNA"/>
    <property type="match status" value="1"/>
</dbReference>
<dbReference type="SUPFAM" id="SSF75217">
    <property type="entry name" value="alpha/beta knot"/>
    <property type="match status" value="1"/>
</dbReference>
<name>A0A936NEE6_9ACTN</name>
<proteinExistence type="predicted"/>
<evidence type="ECO:0000313" key="3">
    <source>
        <dbReference type="EMBL" id="MBK9298832.1"/>
    </source>
</evidence>
<dbReference type="InterPro" id="IPR029028">
    <property type="entry name" value="Alpha/beta_knot_MTases"/>
</dbReference>
<feature type="domain" description="Ribosomal RNA small subunit methyltransferase E methyltransferase" evidence="2">
    <location>
        <begin position="63"/>
        <end position="106"/>
    </location>
</feature>
<evidence type="ECO:0000313" key="4">
    <source>
        <dbReference type="Proteomes" id="UP000727993"/>
    </source>
</evidence>
<evidence type="ECO:0000259" key="2">
    <source>
        <dbReference type="Pfam" id="PF04452"/>
    </source>
</evidence>
<reference evidence="3 4" key="1">
    <citation type="submission" date="2020-10" db="EMBL/GenBank/DDBJ databases">
        <title>Connecting structure to function with the recovery of over 1000 high-quality activated sludge metagenome-assembled genomes encoding full-length rRNA genes using long-read sequencing.</title>
        <authorList>
            <person name="Singleton C.M."/>
            <person name="Petriglieri F."/>
            <person name="Kristensen J.M."/>
            <person name="Kirkegaard R.H."/>
            <person name="Michaelsen T.Y."/>
            <person name="Andersen M.H."/>
            <person name="Karst S.M."/>
            <person name="Dueholm M.S."/>
            <person name="Nielsen P.H."/>
            <person name="Albertsen M."/>
        </authorList>
    </citation>
    <scope>NUCLEOTIDE SEQUENCE [LARGE SCALE GENOMIC DNA]</scope>
    <source>
        <strain evidence="3">Lyne_18-Q3-R50-59_MAXAC.006</strain>
    </source>
</reference>
<dbReference type="InterPro" id="IPR046886">
    <property type="entry name" value="RsmE_MTase_dom"/>
</dbReference>
<gene>
    <name evidence="3" type="ORF">IPN02_18780</name>
</gene>
<dbReference type="AlphaFoldDB" id="A0A936NEE6"/>
<protein>
    <submittedName>
        <fullName evidence="3">16S rRNA (Uracil(1498)-N(3))-methyltransferase</fullName>
    </submittedName>
</protein>
<dbReference type="InterPro" id="IPR029026">
    <property type="entry name" value="tRNA_m1G_MTases_N"/>
</dbReference>
<sequence>MASGQAWARRSGCAGAVPQGVVADHRRPDHRRRARRRAADIRPLGGLARVLGARRWHRTDAHGRRSPCWIGPEGGFSERERALVPDQVALGPHVMRAETAAMVAGARAVALREKKDHHGHGAGM</sequence>
<accession>A0A936NEE6</accession>
<dbReference type="Gene3D" id="3.40.1280.10">
    <property type="match status" value="1"/>
</dbReference>
<dbReference type="EMBL" id="JADJZA010000010">
    <property type="protein sequence ID" value="MBK9298832.1"/>
    <property type="molecule type" value="Genomic_DNA"/>
</dbReference>
<comment type="caution">
    <text evidence="3">The sequence shown here is derived from an EMBL/GenBank/DDBJ whole genome shotgun (WGS) entry which is preliminary data.</text>
</comment>
<evidence type="ECO:0000256" key="1">
    <source>
        <dbReference type="SAM" id="MobiDB-lite"/>
    </source>
</evidence>
<organism evidence="3 4">
    <name type="scientific">Candidatus Neomicrothrix subdominans</name>
    <dbReference type="NCBI Taxonomy" id="2954438"/>
    <lineage>
        <taxon>Bacteria</taxon>
        <taxon>Bacillati</taxon>
        <taxon>Actinomycetota</taxon>
        <taxon>Acidimicrobiia</taxon>
        <taxon>Acidimicrobiales</taxon>
        <taxon>Microthrixaceae</taxon>
        <taxon>Candidatus Neomicrothrix</taxon>
    </lineage>
</organism>